<name>A0A563EN27_9PSEU</name>
<dbReference type="GO" id="GO:0020037">
    <property type="term" value="F:heme binding"/>
    <property type="evidence" value="ECO:0007669"/>
    <property type="project" value="InterPro"/>
</dbReference>
<comment type="similarity">
    <text evidence="1 7">Belongs to the cytochrome P450 family.</text>
</comment>
<keyword evidence="5 7" id="KW-0408">Iron</keyword>
<dbReference type="PROSITE" id="PS00086">
    <property type="entry name" value="CYTOCHROME_P450"/>
    <property type="match status" value="1"/>
</dbReference>
<keyword evidence="2 7" id="KW-0349">Heme</keyword>
<evidence type="ECO:0000313" key="9">
    <source>
        <dbReference type="Proteomes" id="UP000316639"/>
    </source>
</evidence>
<dbReference type="InterPro" id="IPR017972">
    <property type="entry name" value="Cyt_P450_CS"/>
</dbReference>
<dbReference type="Gene3D" id="1.10.630.10">
    <property type="entry name" value="Cytochrome P450"/>
    <property type="match status" value="1"/>
</dbReference>
<evidence type="ECO:0000256" key="3">
    <source>
        <dbReference type="ARBA" id="ARBA00022723"/>
    </source>
</evidence>
<reference evidence="8 9" key="1">
    <citation type="submission" date="2019-07" db="EMBL/GenBank/DDBJ databases">
        <title>Lentzea xizangensis sp. nov., isolated from Qinghai-Tibetan Plateau Soils.</title>
        <authorList>
            <person name="Huang J."/>
        </authorList>
    </citation>
    <scope>NUCLEOTIDE SEQUENCE [LARGE SCALE GENOMIC DNA]</scope>
    <source>
        <strain evidence="8 9">FXJ1.1311</strain>
    </source>
</reference>
<dbReference type="InterPro" id="IPR002397">
    <property type="entry name" value="Cyt_P450_B"/>
</dbReference>
<dbReference type="InterPro" id="IPR036396">
    <property type="entry name" value="Cyt_P450_sf"/>
</dbReference>
<keyword evidence="9" id="KW-1185">Reference proteome</keyword>
<dbReference type="EMBL" id="VOBR01000019">
    <property type="protein sequence ID" value="TWP48659.1"/>
    <property type="molecule type" value="Genomic_DNA"/>
</dbReference>
<evidence type="ECO:0000256" key="2">
    <source>
        <dbReference type="ARBA" id="ARBA00022617"/>
    </source>
</evidence>
<evidence type="ECO:0000256" key="4">
    <source>
        <dbReference type="ARBA" id="ARBA00023002"/>
    </source>
</evidence>
<dbReference type="Proteomes" id="UP000316639">
    <property type="component" value="Unassembled WGS sequence"/>
</dbReference>
<keyword evidence="6 7" id="KW-0503">Monooxygenase</keyword>
<evidence type="ECO:0000313" key="8">
    <source>
        <dbReference type="EMBL" id="TWP48659.1"/>
    </source>
</evidence>
<dbReference type="PANTHER" id="PTHR46696:SF1">
    <property type="entry name" value="CYTOCHROME P450 YJIB-RELATED"/>
    <property type="match status" value="1"/>
</dbReference>
<sequence length="360" mass="39181">MLDLTEVVRDPVAAYERAREESALARMPVPGIGDLWVVTRHAEARAVLSDPRFEVNQRSFVRPPGIPEHCLPYLRTMAEIDGPEHTRLRRAAAPAFTVGRANELRPRIARIVDRLLDELPAHDVDLLRDFARPLPIEVICEVVGIPDEARPRWREYGAAVASGAGEAFVAAIPRIIEDAKNAEHVLSVALSETKRVTLVWHLVLAGQTPTNLIANGVDALLRHPDQLAAAAADPARAVEELLRWCGPQLLTTPRYATGDVEVAGEVIRAGDPVTVAIIAANRDPRAFADAARFDVTRGPNGHLSFSHGPHFCLAASLARVETELAIGGLLRRFPRLRPAGDPLRAPDPGTLRLASLPVDL</sequence>
<dbReference type="FunFam" id="1.10.630.10:FF:000018">
    <property type="entry name" value="Cytochrome P450 monooxygenase"/>
    <property type="match status" value="1"/>
</dbReference>
<keyword evidence="4 7" id="KW-0560">Oxidoreductase</keyword>
<evidence type="ECO:0000256" key="7">
    <source>
        <dbReference type="RuleBase" id="RU000461"/>
    </source>
</evidence>
<organism evidence="8 9">
    <name type="scientific">Lentzea tibetensis</name>
    <dbReference type="NCBI Taxonomy" id="2591470"/>
    <lineage>
        <taxon>Bacteria</taxon>
        <taxon>Bacillati</taxon>
        <taxon>Actinomycetota</taxon>
        <taxon>Actinomycetes</taxon>
        <taxon>Pseudonocardiales</taxon>
        <taxon>Pseudonocardiaceae</taxon>
        <taxon>Lentzea</taxon>
    </lineage>
</organism>
<dbReference type="GO" id="GO:0004497">
    <property type="term" value="F:monooxygenase activity"/>
    <property type="evidence" value="ECO:0007669"/>
    <property type="project" value="UniProtKB-KW"/>
</dbReference>
<comment type="caution">
    <text evidence="8">The sequence shown here is derived from an EMBL/GenBank/DDBJ whole genome shotgun (WGS) entry which is preliminary data.</text>
</comment>
<dbReference type="OrthoDB" id="4133219at2"/>
<protein>
    <submittedName>
        <fullName evidence="8">Cytochrome P450</fullName>
    </submittedName>
</protein>
<accession>A0A563EN27</accession>
<proteinExistence type="inferred from homology"/>
<dbReference type="Pfam" id="PF00067">
    <property type="entry name" value="p450"/>
    <property type="match status" value="1"/>
</dbReference>
<dbReference type="SUPFAM" id="SSF48264">
    <property type="entry name" value="Cytochrome P450"/>
    <property type="match status" value="1"/>
</dbReference>
<dbReference type="InterPro" id="IPR001128">
    <property type="entry name" value="Cyt_P450"/>
</dbReference>
<dbReference type="GO" id="GO:0005506">
    <property type="term" value="F:iron ion binding"/>
    <property type="evidence" value="ECO:0007669"/>
    <property type="project" value="InterPro"/>
</dbReference>
<dbReference type="GO" id="GO:0016705">
    <property type="term" value="F:oxidoreductase activity, acting on paired donors, with incorporation or reduction of molecular oxygen"/>
    <property type="evidence" value="ECO:0007669"/>
    <property type="project" value="InterPro"/>
</dbReference>
<evidence type="ECO:0000256" key="1">
    <source>
        <dbReference type="ARBA" id="ARBA00010617"/>
    </source>
</evidence>
<dbReference type="PRINTS" id="PR00359">
    <property type="entry name" value="BP450"/>
</dbReference>
<gene>
    <name evidence="8" type="ORF">FKR81_27430</name>
</gene>
<dbReference type="RefSeq" id="WP_146355942.1">
    <property type="nucleotide sequence ID" value="NZ_VOBR01000019.1"/>
</dbReference>
<dbReference type="AlphaFoldDB" id="A0A563EN27"/>
<keyword evidence="3 7" id="KW-0479">Metal-binding</keyword>
<dbReference type="PANTHER" id="PTHR46696">
    <property type="entry name" value="P450, PUTATIVE (EUROFUNG)-RELATED"/>
    <property type="match status" value="1"/>
</dbReference>
<evidence type="ECO:0000256" key="5">
    <source>
        <dbReference type="ARBA" id="ARBA00023004"/>
    </source>
</evidence>
<evidence type="ECO:0000256" key="6">
    <source>
        <dbReference type="ARBA" id="ARBA00023033"/>
    </source>
</evidence>